<comment type="similarity">
    <text evidence="1">Belongs to the protein kinase superfamily. ADCK protein kinase family.</text>
</comment>
<dbReference type="Proteomes" id="UP001138708">
    <property type="component" value="Unassembled WGS sequence"/>
</dbReference>
<dbReference type="PANTHER" id="PTHR43851">
    <property type="match status" value="1"/>
</dbReference>
<evidence type="ECO:0000256" key="2">
    <source>
        <dbReference type="ARBA" id="ARBA00022679"/>
    </source>
</evidence>
<dbReference type="SUPFAM" id="SSF56112">
    <property type="entry name" value="Protein kinase-like (PK-like)"/>
    <property type="match status" value="1"/>
</dbReference>
<dbReference type="EMBL" id="JAAVUP010000018">
    <property type="protein sequence ID" value="NKE20045.1"/>
    <property type="molecule type" value="Genomic_DNA"/>
</dbReference>
<keyword evidence="2" id="KW-0808">Transferase</keyword>
<comment type="caution">
    <text evidence="6">The sequence shown here is derived from an EMBL/GenBank/DDBJ whole genome shotgun (WGS) entry which is preliminary data.</text>
</comment>
<dbReference type="CDD" id="cd13970">
    <property type="entry name" value="ABC1_ADCK3"/>
    <property type="match status" value="1"/>
</dbReference>
<dbReference type="InterPro" id="IPR004147">
    <property type="entry name" value="ABC1_dom"/>
</dbReference>
<evidence type="ECO:0000256" key="3">
    <source>
        <dbReference type="ARBA" id="ARBA00022741"/>
    </source>
</evidence>
<keyword evidence="4" id="KW-0067">ATP-binding</keyword>
<evidence type="ECO:0000256" key="1">
    <source>
        <dbReference type="ARBA" id="ARBA00009670"/>
    </source>
</evidence>
<dbReference type="PANTHER" id="PTHR43851:SF3">
    <property type="entry name" value="COENZYME Q8"/>
    <property type="match status" value="1"/>
</dbReference>
<dbReference type="EMBL" id="JAAEDK010000066">
    <property type="protein sequence ID" value="MBR0661824.1"/>
    <property type="molecule type" value="Genomic_DNA"/>
</dbReference>
<feature type="domain" description="ABC1 atypical kinase-like" evidence="5">
    <location>
        <begin position="85"/>
        <end position="331"/>
    </location>
</feature>
<dbReference type="RefSeq" id="WP_168043953.1">
    <property type="nucleotide sequence ID" value="NZ_JAAEDK010000066.1"/>
</dbReference>
<evidence type="ECO:0000313" key="9">
    <source>
        <dbReference type="Proteomes" id="UP001138708"/>
    </source>
</evidence>
<keyword evidence="8" id="KW-1185">Reference proteome</keyword>
<dbReference type="InterPro" id="IPR034646">
    <property type="entry name" value="ADCK3_dom"/>
</dbReference>
<keyword evidence="6" id="KW-0418">Kinase</keyword>
<name>A0A9X9WNB4_9PROT</name>
<evidence type="ECO:0000259" key="5">
    <source>
        <dbReference type="Pfam" id="PF03109"/>
    </source>
</evidence>
<proteinExistence type="inferred from homology"/>
<dbReference type="AlphaFoldDB" id="A0A9X9WNB4"/>
<dbReference type="GO" id="GO:0005524">
    <property type="term" value="F:ATP binding"/>
    <property type="evidence" value="ECO:0007669"/>
    <property type="project" value="UniProtKB-KW"/>
</dbReference>
<organism evidence="6 9">
    <name type="scientific">Neoroseomonas oryzicola</name>
    <dbReference type="NCBI Taxonomy" id="535904"/>
    <lineage>
        <taxon>Bacteria</taxon>
        <taxon>Pseudomonadati</taxon>
        <taxon>Pseudomonadota</taxon>
        <taxon>Alphaproteobacteria</taxon>
        <taxon>Acetobacterales</taxon>
        <taxon>Acetobacteraceae</taxon>
        <taxon>Neoroseomonas</taxon>
    </lineage>
</organism>
<dbReference type="GO" id="GO:0016301">
    <property type="term" value="F:kinase activity"/>
    <property type="evidence" value="ECO:0007669"/>
    <property type="project" value="UniProtKB-KW"/>
</dbReference>
<reference evidence="6" key="3">
    <citation type="journal article" date="2021" name="Syst. Appl. Microbiol.">
        <title>Roseomonas hellenica sp. nov., isolated from roots of wild-growing Alkanna tinctoria.</title>
        <authorList>
            <person name="Rat A."/>
            <person name="Naranjo H.D."/>
            <person name="Lebbe L."/>
            <person name="Cnockaert M."/>
            <person name="Krigas N."/>
            <person name="Grigoriadou K."/>
            <person name="Maloupa E."/>
            <person name="Willems A."/>
        </authorList>
    </citation>
    <scope>NUCLEOTIDE SEQUENCE</scope>
    <source>
        <strain evidence="6">LMG 31161</strain>
    </source>
</reference>
<evidence type="ECO:0000313" key="6">
    <source>
        <dbReference type="EMBL" id="MBR0661824.1"/>
    </source>
</evidence>
<reference evidence="7 8" key="2">
    <citation type="submission" date="2020-02" db="EMBL/GenBank/DDBJ databases">
        <authorList>
            <person name="Sun Q."/>
            <person name="Inoue M."/>
        </authorList>
    </citation>
    <scope>NUCLEOTIDE SEQUENCE [LARGE SCALE GENOMIC DNA]</scope>
    <source>
        <strain evidence="7 8">KCTC 22478</strain>
    </source>
</reference>
<accession>A0A9X9WNB4</accession>
<sequence length="456" mass="50983">MAEREGSTLFGEARRMLRTSGAVTGIAARVAGQRLFGMKADSAAHAEDLKAILGGLKGPMMKVAQFLSTVPDALPPEYAKELATLQANAPPMGWPFVRRRMASELGPAWETRFASFERDAAAAASLGQVHRAVLPDGRRVACKLQYPDMASVVEADLRQLKIAMAIYRRMDPTLENDEAYAELSDRLREELDYLREAAQQRLYGLMLKGVPGVRVPEPVEGFCTRRLLTMTWLDGRAIQARIDEDPPEEERAAYARALFRAWYVPLYRYGVIHGDPHLGNYQVRGDAPDNGGWGINLLDFGVIRVFPPSFIGGVIMLYEAVRDDDFDKAVEAYRIWGFRDLKRETMEVLTMWARFLYEPLLDDRVRPIQVNDDPNYGRKIAEEVHAGLKRTGGVRVPREFPLMDRAAIGLGSVFLRLGAKVNWHDLFHELIANFDAAQLAQRQQAALVEAGVPGTA</sequence>
<protein>
    <submittedName>
        <fullName evidence="6">AarF/ABC1/UbiB kinase family protein</fullName>
    </submittedName>
</protein>
<dbReference type="Proteomes" id="UP000746741">
    <property type="component" value="Unassembled WGS sequence"/>
</dbReference>
<keyword evidence="3" id="KW-0547">Nucleotide-binding</keyword>
<dbReference type="Pfam" id="PF03109">
    <property type="entry name" value="ABC1"/>
    <property type="match status" value="1"/>
</dbReference>
<evidence type="ECO:0000256" key="4">
    <source>
        <dbReference type="ARBA" id="ARBA00022840"/>
    </source>
</evidence>
<evidence type="ECO:0000313" key="8">
    <source>
        <dbReference type="Proteomes" id="UP000746741"/>
    </source>
</evidence>
<reference evidence="6" key="1">
    <citation type="submission" date="2020-01" db="EMBL/GenBank/DDBJ databases">
        <authorList>
            <person name="Rat A."/>
        </authorList>
    </citation>
    <scope>NUCLEOTIDE SEQUENCE</scope>
    <source>
        <strain evidence="6">LMG 31161</strain>
    </source>
</reference>
<evidence type="ECO:0000313" key="7">
    <source>
        <dbReference type="EMBL" id="NKE20045.1"/>
    </source>
</evidence>
<dbReference type="InterPro" id="IPR051409">
    <property type="entry name" value="Atypical_kinase_ADCK"/>
</dbReference>
<gene>
    <name evidence="7" type="ORF">GWK15_24030</name>
    <name evidence="6" type="ORF">GXW75_21390</name>
</gene>
<dbReference type="InterPro" id="IPR011009">
    <property type="entry name" value="Kinase-like_dom_sf"/>
</dbReference>